<keyword evidence="1" id="KW-0812">Transmembrane</keyword>
<feature type="transmembrane region" description="Helical" evidence="1">
    <location>
        <begin position="154"/>
        <end position="174"/>
    </location>
</feature>
<organism evidence="2 3">
    <name type="scientific">Neisseria animaloris</name>
    <dbReference type="NCBI Taxonomy" id="326522"/>
    <lineage>
        <taxon>Bacteria</taxon>
        <taxon>Pseudomonadati</taxon>
        <taxon>Pseudomonadota</taxon>
        <taxon>Betaproteobacteria</taxon>
        <taxon>Neisseriales</taxon>
        <taxon>Neisseriaceae</taxon>
        <taxon>Neisseria</taxon>
    </lineage>
</organism>
<dbReference type="STRING" id="326522.BWD08_03670"/>
<evidence type="ECO:0000313" key="2">
    <source>
        <dbReference type="EMBL" id="VEJ21153.1"/>
    </source>
</evidence>
<keyword evidence="1" id="KW-1133">Transmembrane helix</keyword>
<dbReference type="KEGG" id="nani:NCTC12227_00879"/>
<dbReference type="EMBL" id="LR134516">
    <property type="protein sequence ID" value="VEJ21153.1"/>
    <property type="molecule type" value="Genomic_DNA"/>
</dbReference>
<feature type="transmembrane region" description="Helical" evidence="1">
    <location>
        <begin position="229"/>
        <end position="249"/>
    </location>
</feature>
<gene>
    <name evidence="2" type="ORF">NCTC12227_00879</name>
</gene>
<reference evidence="2 3" key="1">
    <citation type="submission" date="2018-12" db="EMBL/GenBank/DDBJ databases">
        <authorList>
            <consortium name="Pathogen Informatics"/>
        </authorList>
    </citation>
    <scope>NUCLEOTIDE SEQUENCE [LARGE SCALE GENOMIC DNA]</scope>
    <source>
        <strain evidence="2 3">NCTC12227</strain>
    </source>
</reference>
<feature type="transmembrane region" description="Helical" evidence="1">
    <location>
        <begin position="308"/>
        <end position="325"/>
    </location>
</feature>
<sequence length="404" mass="45448">MPDEWGFNIASQIQWLNILYEIVKEAFLIPLFFMLAKALKEGEEKLLQNTAGGLMAVTFIHAVLCVAVFFFAEQFLAGVKQTPQLIADTAAYIKLESIAILLSVVVEYLIVYLAIIKDFKRIIQLSLWKMALLIGTDILFISEMPFSLALGVKGIALSNILINSILAVFVLSHGRFRQFFAANRLGFDLDWFKNWMRLGSFSGLESLLRNAAFAFMILGMVNQVGEQGAYWVANNIIWGILLVPSLALAEVVKRDVANSVDAVRLNTLTYLKCTVCFVLLWLVSIPLWKPFLTQVLQVGQAETVLEIMLVQTAFYIVFMFNYSVLDSTIKGLGVTRYMLYQSIVVDVVYYGVVFALYKAGVVQMSLLNISLIFGGGMLIDMLPTVWLYVKTLRNHNIRIADLVR</sequence>
<dbReference type="NCBIfam" id="NF045539">
    <property type="entry name" value="MATE_efflux1"/>
    <property type="match status" value="1"/>
</dbReference>
<feature type="transmembrane region" description="Helical" evidence="1">
    <location>
        <begin position="337"/>
        <end position="357"/>
    </location>
</feature>
<accession>A0A448UB88</accession>
<evidence type="ECO:0000313" key="3">
    <source>
        <dbReference type="Proteomes" id="UP000268229"/>
    </source>
</evidence>
<protein>
    <submittedName>
        <fullName evidence="2">Uncharacterized protein</fullName>
    </submittedName>
</protein>
<name>A0A448UB88_9NEIS</name>
<keyword evidence="1" id="KW-0472">Membrane</keyword>
<feature type="transmembrane region" description="Helical" evidence="1">
    <location>
        <begin position="92"/>
        <end position="115"/>
    </location>
</feature>
<feature type="transmembrane region" description="Helical" evidence="1">
    <location>
        <begin position="18"/>
        <end position="39"/>
    </location>
</feature>
<keyword evidence="3" id="KW-1185">Reference proteome</keyword>
<proteinExistence type="predicted"/>
<feature type="transmembrane region" description="Helical" evidence="1">
    <location>
        <begin position="270"/>
        <end position="288"/>
    </location>
</feature>
<dbReference type="Proteomes" id="UP000268229">
    <property type="component" value="Chromosome"/>
</dbReference>
<feature type="transmembrane region" description="Helical" evidence="1">
    <location>
        <begin position="51"/>
        <end position="72"/>
    </location>
</feature>
<dbReference type="AlphaFoldDB" id="A0A448UB88"/>
<feature type="transmembrane region" description="Helical" evidence="1">
    <location>
        <begin position="369"/>
        <end position="389"/>
    </location>
</feature>
<feature type="transmembrane region" description="Helical" evidence="1">
    <location>
        <begin position="195"/>
        <end position="217"/>
    </location>
</feature>
<evidence type="ECO:0000256" key="1">
    <source>
        <dbReference type="SAM" id="Phobius"/>
    </source>
</evidence>